<gene>
    <name evidence="2" type="ORF">RFI_04523</name>
</gene>
<feature type="non-terminal residue" evidence="2">
    <location>
        <position position="1"/>
    </location>
</feature>
<evidence type="ECO:0000313" key="3">
    <source>
        <dbReference type="Proteomes" id="UP000023152"/>
    </source>
</evidence>
<dbReference type="EMBL" id="ASPP01004068">
    <property type="protein sequence ID" value="ETO32595.1"/>
    <property type="molecule type" value="Genomic_DNA"/>
</dbReference>
<comment type="caution">
    <text evidence="2">The sequence shown here is derived from an EMBL/GenBank/DDBJ whole genome shotgun (WGS) entry which is preliminary data.</text>
</comment>
<keyword evidence="1" id="KW-1133">Transmembrane helix</keyword>
<keyword evidence="3" id="KW-1185">Reference proteome</keyword>
<dbReference type="Proteomes" id="UP000023152">
    <property type="component" value="Unassembled WGS sequence"/>
</dbReference>
<organism evidence="2 3">
    <name type="scientific">Reticulomyxa filosa</name>
    <dbReference type="NCBI Taxonomy" id="46433"/>
    <lineage>
        <taxon>Eukaryota</taxon>
        <taxon>Sar</taxon>
        <taxon>Rhizaria</taxon>
        <taxon>Retaria</taxon>
        <taxon>Foraminifera</taxon>
        <taxon>Monothalamids</taxon>
        <taxon>Reticulomyxidae</taxon>
        <taxon>Reticulomyxa</taxon>
    </lineage>
</organism>
<accession>X6P221</accession>
<feature type="transmembrane region" description="Helical" evidence="1">
    <location>
        <begin position="142"/>
        <end position="164"/>
    </location>
</feature>
<protein>
    <submittedName>
        <fullName evidence="2">Uncharacterized protein</fullName>
    </submittedName>
</protein>
<sequence length="165" mass="18145">KKKSQAISAFANQVLQDKELKAQLGADVCTEIADLKENLDDLLLKQTVSITFFVQIESTDQKEGGQSNVNVDDKQITADSDASIKAAGEHTPNNDSACNVAASSSACHSRKRPFNQADIQDQDQPLGQPQSKRSKSYHFPSSLAFITTLLLYLLIFCLCSFLEYK</sequence>
<reference evidence="2 3" key="1">
    <citation type="journal article" date="2013" name="Curr. Biol.">
        <title>The Genome of the Foraminiferan Reticulomyxa filosa.</title>
        <authorList>
            <person name="Glockner G."/>
            <person name="Hulsmann N."/>
            <person name="Schleicher M."/>
            <person name="Noegel A.A."/>
            <person name="Eichinger L."/>
            <person name="Gallinger C."/>
            <person name="Pawlowski J."/>
            <person name="Sierra R."/>
            <person name="Euteneuer U."/>
            <person name="Pillet L."/>
            <person name="Moustafa A."/>
            <person name="Platzer M."/>
            <person name="Groth M."/>
            <person name="Szafranski K."/>
            <person name="Schliwa M."/>
        </authorList>
    </citation>
    <scope>NUCLEOTIDE SEQUENCE [LARGE SCALE GENOMIC DNA]</scope>
</reference>
<keyword evidence="1" id="KW-0812">Transmembrane</keyword>
<name>X6P221_RETFI</name>
<dbReference type="AlphaFoldDB" id="X6P221"/>
<evidence type="ECO:0000313" key="2">
    <source>
        <dbReference type="EMBL" id="ETO32595.1"/>
    </source>
</evidence>
<proteinExistence type="predicted"/>
<keyword evidence="1" id="KW-0472">Membrane</keyword>
<evidence type="ECO:0000256" key="1">
    <source>
        <dbReference type="SAM" id="Phobius"/>
    </source>
</evidence>